<dbReference type="InterPro" id="IPR003333">
    <property type="entry name" value="CMAS"/>
</dbReference>
<dbReference type="GO" id="GO:0032259">
    <property type="term" value="P:methylation"/>
    <property type="evidence" value="ECO:0007669"/>
    <property type="project" value="UniProtKB-KW"/>
</dbReference>
<dbReference type="GO" id="GO:0008168">
    <property type="term" value="F:methyltransferase activity"/>
    <property type="evidence" value="ECO:0007669"/>
    <property type="project" value="UniProtKB-KW"/>
</dbReference>
<dbReference type="InterPro" id="IPR057206">
    <property type="entry name" value="DUF7884"/>
</dbReference>
<feature type="active site" evidence="6">
    <location>
        <position position="362"/>
    </location>
</feature>
<feature type="domain" description="DUF7884" evidence="7">
    <location>
        <begin position="9"/>
        <end position="96"/>
    </location>
</feature>
<evidence type="ECO:0000256" key="1">
    <source>
        <dbReference type="ARBA" id="ARBA00010815"/>
    </source>
</evidence>
<accession>A0A1E7DRH8</accession>
<dbReference type="InterPro" id="IPR029063">
    <property type="entry name" value="SAM-dependent_MTases_sf"/>
</dbReference>
<evidence type="ECO:0000256" key="5">
    <source>
        <dbReference type="ARBA" id="ARBA00023098"/>
    </source>
</evidence>
<organism evidence="8 9">
    <name type="scientific">Domibacillus iocasae</name>
    <dbReference type="NCBI Taxonomy" id="1714016"/>
    <lineage>
        <taxon>Bacteria</taxon>
        <taxon>Bacillati</taxon>
        <taxon>Bacillota</taxon>
        <taxon>Bacilli</taxon>
        <taxon>Bacillales</taxon>
        <taxon>Bacillaceae</taxon>
        <taxon>Domibacillus</taxon>
    </lineage>
</organism>
<keyword evidence="3 8" id="KW-0808">Transferase</keyword>
<dbReference type="Proteomes" id="UP000095658">
    <property type="component" value="Unassembled WGS sequence"/>
</dbReference>
<keyword evidence="4" id="KW-0949">S-adenosyl-L-methionine</keyword>
<name>A0A1E7DRH8_9BACI</name>
<comment type="similarity">
    <text evidence="1">Belongs to the CFA/CMAS family.</text>
</comment>
<dbReference type="CDD" id="cd02440">
    <property type="entry name" value="AdoMet_MTases"/>
    <property type="match status" value="1"/>
</dbReference>
<evidence type="ECO:0000256" key="6">
    <source>
        <dbReference type="PIRSR" id="PIRSR003085-1"/>
    </source>
</evidence>
<evidence type="ECO:0000313" key="8">
    <source>
        <dbReference type="EMBL" id="OES45639.1"/>
    </source>
</evidence>
<evidence type="ECO:0000313" key="9">
    <source>
        <dbReference type="Proteomes" id="UP000095658"/>
    </source>
</evidence>
<dbReference type="SUPFAM" id="SSF53335">
    <property type="entry name" value="S-adenosyl-L-methionine-dependent methyltransferases"/>
    <property type="match status" value="1"/>
</dbReference>
<evidence type="ECO:0000256" key="2">
    <source>
        <dbReference type="ARBA" id="ARBA00022603"/>
    </source>
</evidence>
<dbReference type="AlphaFoldDB" id="A0A1E7DRH8"/>
<dbReference type="PIRSF" id="PIRSF003085">
    <property type="entry name" value="CMAS"/>
    <property type="match status" value="1"/>
</dbReference>
<dbReference type="InterPro" id="IPR050723">
    <property type="entry name" value="CFA/CMAS"/>
</dbReference>
<dbReference type="Pfam" id="PF02353">
    <property type="entry name" value="CMAS"/>
    <property type="match status" value="1"/>
</dbReference>
<dbReference type="Pfam" id="PF25371">
    <property type="entry name" value="DUF7884"/>
    <property type="match status" value="1"/>
</dbReference>
<dbReference type="PANTHER" id="PTHR43667">
    <property type="entry name" value="CYCLOPROPANE-FATTY-ACYL-PHOSPHOLIPID SYNTHASE"/>
    <property type="match status" value="1"/>
</dbReference>
<proteinExistence type="inferred from homology"/>
<sequence length="396" mass="46173">MAAILEKPIYKKILEKASNDSFLVTFWDGEEKAFNKGEPAFRLIFKKPLNTKKLVSDTTLTLAEAYMSGELVIEGNIEKIIESIFSNKDSFLHQHKVLGKISKIKSNTVKKSKEDISYHYDLGNDFYRLWLDETMSYSCAYFKTKEDTLYEAQMNKIHHTLKKLNLKPSQTLLDIGCGWGYLIIEAAKFYQVKAVGITLSEEQYLETKKRIEENGLVGQVEVRLVDYRELSKEKMMFDRIVSVGMLEHVGQANIPIFMDEVDKLLKEKGVALIHCITGLFETEVNTFLGKYIFPGGYIPSVRELINHMSLHNFRIIDIESLRLHYYRTLQHWIMNFEKNIDKVEKKFDDRFIRMWRLYLNACAANFHIGNSDLYQFLISKGVNNELPTTRDYLYLL</sequence>
<keyword evidence="9" id="KW-1185">Reference proteome</keyword>
<dbReference type="PANTHER" id="PTHR43667:SF1">
    <property type="entry name" value="CYCLOPROPANE-FATTY-ACYL-PHOSPHOLIPID SYNTHASE"/>
    <property type="match status" value="1"/>
</dbReference>
<evidence type="ECO:0000256" key="4">
    <source>
        <dbReference type="ARBA" id="ARBA00022691"/>
    </source>
</evidence>
<dbReference type="STRING" id="1714016.BA724_02170"/>
<keyword evidence="2 8" id="KW-0489">Methyltransferase</keyword>
<gene>
    <name evidence="8" type="ORF">BA724_02170</name>
</gene>
<evidence type="ECO:0000259" key="7">
    <source>
        <dbReference type="Pfam" id="PF25371"/>
    </source>
</evidence>
<dbReference type="EMBL" id="MAMP01000012">
    <property type="protein sequence ID" value="OES45639.1"/>
    <property type="molecule type" value="Genomic_DNA"/>
</dbReference>
<dbReference type="GO" id="GO:0008610">
    <property type="term" value="P:lipid biosynthetic process"/>
    <property type="evidence" value="ECO:0007669"/>
    <property type="project" value="InterPro"/>
</dbReference>
<comment type="caution">
    <text evidence="8">The sequence shown here is derived from an EMBL/GenBank/DDBJ whole genome shotgun (WGS) entry which is preliminary data.</text>
</comment>
<evidence type="ECO:0000256" key="3">
    <source>
        <dbReference type="ARBA" id="ARBA00022679"/>
    </source>
</evidence>
<protein>
    <submittedName>
        <fullName evidence="8">SAM-dependent methyltransferase</fullName>
    </submittedName>
</protein>
<keyword evidence="5" id="KW-0443">Lipid metabolism</keyword>
<dbReference type="Gene3D" id="3.40.50.150">
    <property type="entry name" value="Vaccinia Virus protein VP39"/>
    <property type="match status" value="1"/>
</dbReference>
<reference evidence="8 9" key="1">
    <citation type="submission" date="2016-06" db="EMBL/GenBank/DDBJ databases">
        <title>Domibacillus iocasae genome sequencing.</title>
        <authorList>
            <person name="Verma A."/>
            <person name="Pal Y."/>
            <person name="Ojha A.K."/>
            <person name="Krishnamurthi S."/>
        </authorList>
    </citation>
    <scope>NUCLEOTIDE SEQUENCE [LARGE SCALE GENOMIC DNA]</scope>
    <source>
        <strain evidence="8 9">DSM 29979</strain>
    </source>
</reference>